<sequence>MAPTMFLLLLALCAVSFNQKFAHSERVSQAQRVSGKQRGEACVCPFNSSAWVFPTLKYERVQGAVEGCEEAIENQENQVMLSSERLPQMQALLQNLSARLEPYLYLRKAGLHSALWLSTLGQELKKLEGDISLLHSQGESKETKTLSAEASQLRIDVEKMYHFDIINMKTIKEKLRYLKNRAESCRSFPKDFHGKYSHCTTKGLISNISSPVVTKISPFGKSLISGSWGKQAAQGSSRDRESYWVQPLVNANNWGNTLRLYPSYEKFMASAGHRDVTFAPTHTHKDANQGPNGVLYGDAFYYHCYHTADVCRYNLTSGTVARVTLPGDVGFNNKFPYCYYDCRPYSDVDLEADETGVWAIYATMGSHGNLVVSRLEWDGAALNVTHTWETHVFKKAVSNAFVACGVLYATRYTDESKEEVFYAFDTGTGVEDHALALPLEKVAKGAASVSYNPVDRQIYMYNDGYLLAYQAVF</sequence>
<keyword evidence="4" id="KW-0732">Signal</keyword>
<evidence type="ECO:0000256" key="4">
    <source>
        <dbReference type="SAM" id="SignalP"/>
    </source>
</evidence>
<dbReference type="GO" id="GO:0007165">
    <property type="term" value="P:signal transduction"/>
    <property type="evidence" value="ECO:0007669"/>
    <property type="project" value="TreeGrafter"/>
</dbReference>
<evidence type="ECO:0000256" key="3">
    <source>
        <dbReference type="PROSITE-ProRule" id="PRU00446"/>
    </source>
</evidence>
<gene>
    <name evidence="6" type="primary">LOC115550551</name>
</gene>
<dbReference type="InterPro" id="IPR050605">
    <property type="entry name" value="Olfactomedin-like_domain"/>
</dbReference>
<feature type="signal peptide" evidence="4">
    <location>
        <begin position="1"/>
        <end position="24"/>
    </location>
</feature>
<evidence type="ECO:0000313" key="6">
    <source>
        <dbReference type="Ensembl" id="ENSGMOP00000044992.1"/>
    </source>
</evidence>
<dbReference type="Proteomes" id="UP000694546">
    <property type="component" value="Chromosome 9"/>
</dbReference>
<dbReference type="GeneID" id="115550551"/>
<dbReference type="Pfam" id="PF02191">
    <property type="entry name" value="OLF"/>
    <property type="match status" value="1"/>
</dbReference>
<dbReference type="OMA" id="PYCYYEC"/>
<dbReference type="KEGG" id="gmh:115550551"/>
<reference evidence="6" key="2">
    <citation type="submission" date="2025-09" db="UniProtKB">
        <authorList>
            <consortium name="Ensembl"/>
        </authorList>
    </citation>
    <scope>IDENTIFICATION</scope>
</reference>
<dbReference type="GeneTree" id="ENSGT00940000165829"/>
<dbReference type="AlphaFoldDB" id="A0A8C5BE37"/>
<dbReference type="SMART" id="SM00284">
    <property type="entry name" value="OLF"/>
    <property type="match status" value="1"/>
</dbReference>
<proteinExistence type="predicted"/>
<dbReference type="RefSeq" id="XP_030221560.1">
    <property type="nucleotide sequence ID" value="XM_030365700.1"/>
</dbReference>
<protein>
    <submittedName>
        <fullName evidence="6">Olfactomedin 4-like 2</fullName>
    </submittedName>
</protein>
<evidence type="ECO:0000256" key="1">
    <source>
        <dbReference type="ARBA" id="ARBA00004613"/>
    </source>
</evidence>
<keyword evidence="7" id="KW-1185">Reference proteome</keyword>
<dbReference type="GO" id="GO:0005615">
    <property type="term" value="C:extracellular space"/>
    <property type="evidence" value="ECO:0007669"/>
    <property type="project" value="TreeGrafter"/>
</dbReference>
<evidence type="ECO:0000313" key="7">
    <source>
        <dbReference type="Proteomes" id="UP000694546"/>
    </source>
</evidence>
<comment type="caution">
    <text evidence="3">Lacks conserved residue(s) required for the propagation of feature annotation.</text>
</comment>
<dbReference type="OrthoDB" id="8626508at2759"/>
<evidence type="ECO:0000256" key="2">
    <source>
        <dbReference type="ARBA" id="ARBA00022525"/>
    </source>
</evidence>
<accession>A0A8C5BE37</accession>
<comment type="subcellular location">
    <subcellularLocation>
        <location evidence="1">Secreted</location>
    </subcellularLocation>
</comment>
<dbReference type="PROSITE" id="PS51132">
    <property type="entry name" value="OLF"/>
    <property type="match status" value="1"/>
</dbReference>
<dbReference type="PANTHER" id="PTHR23192">
    <property type="entry name" value="OLFACTOMEDIN-RELATED"/>
    <property type="match status" value="1"/>
</dbReference>
<dbReference type="Ensembl" id="ENSGMOT00000066968.1">
    <property type="protein sequence ID" value="ENSGMOP00000044992.1"/>
    <property type="gene ID" value="ENSGMOG00000032477.1"/>
</dbReference>
<dbReference type="InterPro" id="IPR003112">
    <property type="entry name" value="Olfac-like_dom"/>
</dbReference>
<feature type="domain" description="Olfactomedin-like" evidence="5">
    <location>
        <begin position="198"/>
        <end position="473"/>
    </location>
</feature>
<name>A0A8C5BE37_GADMO</name>
<reference evidence="6" key="1">
    <citation type="submission" date="2025-08" db="UniProtKB">
        <authorList>
            <consortium name="Ensembl"/>
        </authorList>
    </citation>
    <scope>IDENTIFICATION</scope>
</reference>
<evidence type="ECO:0000259" key="5">
    <source>
        <dbReference type="PROSITE" id="PS51132"/>
    </source>
</evidence>
<feature type="chain" id="PRO_5034459627" evidence="4">
    <location>
        <begin position="25"/>
        <end position="473"/>
    </location>
</feature>
<dbReference type="PANTHER" id="PTHR23192:SF31">
    <property type="entry name" value="OLFACTOMEDIN-4-LIKE"/>
    <property type="match status" value="1"/>
</dbReference>
<organism evidence="6 7">
    <name type="scientific">Gadus morhua</name>
    <name type="common">Atlantic cod</name>
    <dbReference type="NCBI Taxonomy" id="8049"/>
    <lineage>
        <taxon>Eukaryota</taxon>
        <taxon>Metazoa</taxon>
        <taxon>Chordata</taxon>
        <taxon>Craniata</taxon>
        <taxon>Vertebrata</taxon>
        <taxon>Euteleostomi</taxon>
        <taxon>Actinopterygii</taxon>
        <taxon>Neopterygii</taxon>
        <taxon>Teleostei</taxon>
        <taxon>Neoteleostei</taxon>
        <taxon>Acanthomorphata</taxon>
        <taxon>Zeiogadaria</taxon>
        <taxon>Gadariae</taxon>
        <taxon>Gadiformes</taxon>
        <taxon>Gadoidei</taxon>
        <taxon>Gadidae</taxon>
        <taxon>Gadus</taxon>
    </lineage>
</organism>
<keyword evidence="2" id="KW-0964">Secreted</keyword>